<dbReference type="AlphaFoldDB" id="A0A6N2T981"/>
<evidence type="ECO:0000313" key="1">
    <source>
        <dbReference type="EMBL" id="VYT01112.1"/>
    </source>
</evidence>
<proteinExistence type="predicted"/>
<dbReference type="EMBL" id="CACRSL010000003">
    <property type="protein sequence ID" value="VYT01112.1"/>
    <property type="molecule type" value="Genomic_DNA"/>
</dbReference>
<reference evidence="1" key="1">
    <citation type="submission" date="2019-11" db="EMBL/GenBank/DDBJ databases">
        <authorList>
            <person name="Feng L."/>
        </authorList>
    </citation>
    <scope>NUCLEOTIDE SEQUENCE</scope>
    <source>
        <strain evidence="1">AundefinedLFYP135</strain>
    </source>
</reference>
<protein>
    <submittedName>
        <fullName evidence="1">Uncharacterized protein</fullName>
    </submittedName>
</protein>
<accession>A0A6N2T981</accession>
<sequence length="204" mass="23490">MLLLAGCSNKKETVYIAPEDLLPLTEESYIRGSWDGRTYTNEKLGFTFELPMGWTVYTEKEILKEMGLKPDMYEEDDQLLQAIAMRQIIYDFYVYDQSGVPGVWMLVDNLVQSASGPEIDLQTYADEHKQVLAEHSPKTEIEDYTTMTVAGQEFLVMPTIPKKGVYQWYLMAKKGDWVYNFVCTFQGENGRDKTIEFLNSIQAL</sequence>
<name>A0A6N2T981_9FIRM</name>
<gene>
    <name evidence="1" type="ORF">AULFYP135_01281</name>
</gene>
<organism evidence="1">
    <name type="scientific">uncultured Anaerotruncus sp</name>
    <dbReference type="NCBI Taxonomy" id="905011"/>
    <lineage>
        <taxon>Bacteria</taxon>
        <taxon>Bacillati</taxon>
        <taxon>Bacillota</taxon>
        <taxon>Clostridia</taxon>
        <taxon>Eubacteriales</taxon>
        <taxon>Oscillospiraceae</taxon>
        <taxon>Anaerotruncus</taxon>
        <taxon>environmental samples</taxon>
    </lineage>
</organism>